<gene>
    <name evidence="2" type="ORF">SAMN04487945_1544</name>
</gene>
<protein>
    <submittedName>
        <fullName evidence="2">Uncharacterized protein</fullName>
    </submittedName>
</protein>
<dbReference type="STRING" id="355548.SAMN04487945_1544"/>
<keyword evidence="3" id="KW-1185">Reference proteome</keyword>
<dbReference type="RefSeq" id="WP_089668750.1">
    <property type="nucleotide sequence ID" value="NZ_FOJA01000001.1"/>
</dbReference>
<name>A0A1I0PB78_9EURY</name>
<feature type="region of interest" description="Disordered" evidence="1">
    <location>
        <begin position="24"/>
        <end position="51"/>
    </location>
</feature>
<dbReference type="EMBL" id="FOJA01000001">
    <property type="protein sequence ID" value="SEW11417.1"/>
    <property type="molecule type" value="Genomic_DNA"/>
</dbReference>
<dbReference type="PROSITE" id="PS51257">
    <property type="entry name" value="PROKAR_LIPOPROTEIN"/>
    <property type="match status" value="1"/>
</dbReference>
<evidence type="ECO:0000313" key="3">
    <source>
        <dbReference type="Proteomes" id="UP000198518"/>
    </source>
</evidence>
<accession>A0A1I0PB78</accession>
<dbReference type="OrthoDB" id="253436at2157"/>
<dbReference type="AlphaFoldDB" id="A0A1I0PB78"/>
<evidence type="ECO:0000313" key="2">
    <source>
        <dbReference type="EMBL" id="SEW11417.1"/>
    </source>
</evidence>
<reference evidence="2 3" key="1">
    <citation type="submission" date="2016-10" db="EMBL/GenBank/DDBJ databases">
        <authorList>
            <person name="de Groot N.N."/>
        </authorList>
    </citation>
    <scope>NUCLEOTIDE SEQUENCE [LARGE SCALE GENOMIC DNA]</scope>
    <source>
        <strain evidence="2 3">CGMCC 1.5337</strain>
    </source>
</reference>
<feature type="compositionally biased region" description="Low complexity" evidence="1">
    <location>
        <begin position="28"/>
        <end position="51"/>
    </location>
</feature>
<organism evidence="2 3">
    <name type="scientific">Halobacterium jilantaiense</name>
    <dbReference type="NCBI Taxonomy" id="355548"/>
    <lineage>
        <taxon>Archaea</taxon>
        <taxon>Methanobacteriati</taxon>
        <taxon>Methanobacteriota</taxon>
        <taxon>Stenosarchaea group</taxon>
        <taxon>Halobacteria</taxon>
        <taxon>Halobacteriales</taxon>
        <taxon>Halobacteriaceae</taxon>
        <taxon>Halobacterium</taxon>
    </lineage>
</organism>
<evidence type="ECO:0000256" key="1">
    <source>
        <dbReference type="SAM" id="MobiDB-lite"/>
    </source>
</evidence>
<proteinExistence type="predicted"/>
<sequence length="286" mass="30938">MTRRFAALACVLLVATAGCAGITGQDDATTTAPTQTTAETTEATTATATTESAEQLAPGVTADGVEDARVLADAHLATVRNQSLVTYDRVRRTTASGTAFRNASLAMTNESHWQYNVSSDGMQVGPMFGAEAFETYADSERMLWRTENESTVEYGAYTFRAEDETVVVPPAQVFERSYRGQYGRDLVYTLASRADAVEVPEDDESAVRLSGGADRLPLGREETTNAEFTVTVAADGQVRSIEMVYERGNATVARSVSFDTDVTDPVEQPDWYETALNETDLNKSDA</sequence>
<dbReference type="Proteomes" id="UP000198518">
    <property type="component" value="Unassembled WGS sequence"/>
</dbReference>